<name>A0ABR5VLL0_MARGR</name>
<dbReference type="InterPro" id="IPR050833">
    <property type="entry name" value="Poly_Biosynth_Transport"/>
</dbReference>
<feature type="transmembrane region" description="Helical" evidence="6">
    <location>
        <begin position="337"/>
        <end position="359"/>
    </location>
</feature>
<keyword evidence="3 6" id="KW-0812">Transmembrane</keyword>
<feature type="transmembrane region" description="Helical" evidence="6">
    <location>
        <begin position="264"/>
        <end position="284"/>
    </location>
</feature>
<evidence type="ECO:0000256" key="1">
    <source>
        <dbReference type="ARBA" id="ARBA00004651"/>
    </source>
</evidence>
<keyword evidence="4 6" id="KW-1133">Transmembrane helix</keyword>
<feature type="transmembrane region" description="Helical" evidence="6">
    <location>
        <begin position="89"/>
        <end position="108"/>
    </location>
</feature>
<evidence type="ECO:0000256" key="5">
    <source>
        <dbReference type="ARBA" id="ARBA00023136"/>
    </source>
</evidence>
<gene>
    <name evidence="7" type="ORF">AY586_00630</name>
</gene>
<evidence type="ECO:0000256" key="6">
    <source>
        <dbReference type="SAM" id="Phobius"/>
    </source>
</evidence>
<dbReference type="PANTHER" id="PTHR30250">
    <property type="entry name" value="PST FAMILY PREDICTED COLANIC ACID TRANSPORTER"/>
    <property type="match status" value="1"/>
</dbReference>
<feature type="transmembrane region" description="Helical" evidence="6">
    <location>
        <begin position="224"/>
        <end position="244"/>
    </location>
</feature>
<comment type="caution">
    <text evidence="7">The sequence shown here is derived from an EMBL/GenBank/DDBJ whole genome shotgun (WGS) entry which is preliminary data.</text>
</comment>
<accession>A0ABR5VLL0</accession>
<dbReference type="Proteomes" id="UP000075766">
    <property type="component" value="Unassembled WGS sequence"/>
</dbReference>
<reference evidence="7 8" key="1">
    <citation type="submission" date="2016-02" db="EMBL/GenBank/DDBJ databases">
        <title>Genome sequence of Marichromatium gracile YL-28, a purple sulfur bacterium.</title>
        <authorList>
            <person name="Zhao C."/>
            <person name="Hong X."/>
            <person name="Chen S."/>
            <person name="Yang S."/>
        </authorList>
    </citation>
    <scope>NUCLEOTIDE SEQUENCE [LARGE SCALE GENOMIC DNA]</scope>
    <source>
        <strain evidence="7 8">YL28</strain>
    </source>
</reference>
<comment type="subcellular location">
    <subcellularLocation>
        <location evidence="1">Cell membrane</location>
        <topology evidence="1">Multi-pass membrane protein</topology>
    </subcellularLocation>
</comment>
<feature type="transmembrane region" description="Helical" evidence="6">
    <location>
        <begin position="305"/>
        <end position="325"/>
    </location>
</feature>
<evidence type="ECO:0000313" key="8">
    <source>
        <dbReference type="Proteomes" id="UP000075766"/>
    </source>
</evidence>
<feature type="transmembrane region" description="Helical" evidence="6">
    <location>
        <begin position="371"/>
        <end position="399"/>
    </location>
</feature>
<sequence>MRIPPRVLRKTLSALTVRGLGLGLQIAMSVVIARLLGAEGMGLYTLYVTWLVLFADAISIGMPVYAMRTVAALGARGQGTSADAFVRRALALVMLGGAAAMLVPWFGARPMAEFVAGDVDLAPALRIAAVGALAFVGLRILAETLKAAGATQRGLFAEAATIPLVLLAALPALVLLDRLQGQGLLWLHAASVGCAFLVAAALWRGVSRRLGGEGGSAPPVISPALWPLWGGTLLNVAYVNLPILVLPHFASVEELGQFGVAFRLINLTTIILVTLAAILGPQFAAAYELKDPARLRLLLKRSQQFSLLLFLPPLIAFTLLAEPLLGIFGPEFRDARALLWIMTAGQLVNAATGLVGYLLNMMHRERTELRILLGTGVAMSVGMILGGTIAGVLGVTLAYSAGLMLKNLLSFGFSLRSLRQLDAADSDQGP</sequence>
<evidence type="ECO:0000256" key="3">
    <source>
        <dbReference type="ARBA" id="ARBA00022692"/>
    </source>
</evidence>
<feature type="transmembrane region" description="Helical" evidence="6">
    <location>
        <begin position="12"/>
        <end position="35"/>
    </location>
</feature>
<evidence type="ECO:0000256" key="2">
    <source>
        <dbReference type="ARBA" id="ARBA00022475"/>
    </source>
</evidence>
<proteinExistence type="predicted"/>
<protein>
    <recommendedName>
        <fullName evidence="9">O-antigen/teichoic acid export membrane protein</fullName>
    </recommendedName>
</protein>
<organism evidence="7 8">
    <name type="scientific">Marichromatium gracile</name>
    <name type="common">Chromatium gracile</name>
    <dbReference type="NCBI Taxonomy" id="1048"/>
    <lineage>
        <taxon>Bacteria</taxon>
        <taxon>Pseudomonadati</taxon>
        <taxon>Pseudomonadota</taxon>
        <taxon>Gammaproteobacteria</taxon>
        <taxon>Chromatiales</taxon>
        <taxon>Chromatiaceae</taxon>
        <taxon>Marichromatium</taxon>
    </lineage>
</organism>
<evidence type="ECO:0000313" key="7">
    <source>
        <dbReference type="EMBL" id="KXX66457.1"/>
    </source>
</evidence>
<evidence type="ECO:0008006" key="9">
    <source>
        <dbReference type="Google" id="ProtNLM"/>
    </source>
</evidence>
<keyword evidence="2" id="KW-1003">Cell membrane</keyword>
<dbReference type="PANTHER" id="PTHR30250:SF11">
    <property type="entry name" value="O-ANTIGEN TRANSPORTER-RELATED"/>
    <property type="match status" value="1"/>
</dbReference>
<feature type="transmembrane region" description="Helical" evidence="6">
    <location>
        <begin position="154"/>
        <end position="173"/>
    </location>
</feature>
<dbReference type="RefSeq" id="WP_062271415.1">
    <property type="nucleotide sequence ID" value="NZ_LSYU01000001.1"/>
</dbReference>
<feature type="transmembrane region" description="Helical" evidence="6">
    <location>
        <begin position="47"/>
        <end position="68"/>
    </location>
</feature>
<feature type="transmembrane region" description="Helical" evidence="6">
    <location>
        <begin position="123"/>
        <end position="142"/>
    </location>
</feature>
<dbReference type="EMBL" id="LSYU01000001">
    <property type="protein sequence ID" value="KXX66457.1"/>
    <property type="molecule type" value="Genomic_DNA"/>
</dbReference>
<keyword evidence="5 6" id="KW-0472">Membrane</keyword>
<keyword evidence="8" id="KW-1185">Reference proteome</keyword>
<evidence type="ECO:0000256" key="4">
    <source>
        <dbReference type="ARBA" id="ARBA00022989"/>
    </source>
</evidence>
<dbReference type="Pfam" id="PF13440">
    <property type="entry name" value="Polysacc_synt_3"/>
    <property type="match status" value="1"/>
</dbReference>
<feature type="transmembrane region" description="Helical" evidence="6">
    <location>
        <begin position="185"/>
        <end position="203"/>
    </location>
</feature>